<dbReference type="GO" id="GO:0016829">
    <property type="term" value="F:lyase activity"/>
    <property type="evidence" value="ECO:0007669"/>
    <property type="project" value="UniProtKB-KW"/>
</dbReference>
<reference evidence="1 2" key="1">
    <citation type="submission" date="2015-10" db="EMBL/GenBank/DDBJ databases">
        <authorList>
            <person name="Gilbert D.G."/>
        </authorList>
    </citation>
    <scope>NUCLEOTIDE SEQUENCE [LARGE SCALE GENOMIC DNA]</scope>
    <source>
        <strain evidence="2">HZ-22</strain>
    </source>
</reference>
<accession>A0A0P0D7F0</accession>
<dbReference type="KEGG" id="ahz:APS56_15360"/>
<dbReference type="OrthoDB" id="979487at2"/>
<dbReference type="STRING" id="1736674.APS56_15360"/>
<keyword evidence="2" id="KW-1185">Reference proteome</keyword>
<dbReference type="RefSeq" id="WP_054731430.1">
    <property type="nucleotide sequence ID" value="NZ_CP012898.1"/>
</dbReference>
<sequence>MTTDQLYNELNYVNHSREKRLKYATLIIENPRLTRKLLDILFKVDDKISPRAAWILEFTCSANIEIIIPHLDVFTEQFHKVHLDSAIRPVAKICELITKSYYSNNNTFIKTALKPHHKERIIETCFDYMINDEKVAAKAYSMTTLFLLGNDYDWVHPELKLILERDYQTQSAAFKARAKHILKKMNKRSKTITSTQN</sequence>
<protein>
    <submittedName>
        <fullName evidence="1">Adenylosuccinate lyase</fullName>
    </submittedName>
</protein>
<evidence type="ECO:0000313" key="1">
    <source>
        <dbReference type="EMBL" id="ALJ06867.1"/>
    </source>
</evidence>
<dbReference type="AlphaFoldDB" id="A0A0P0D7F0"/>
<proteinExistence type="predicted"/>
<organism evidence="1 2">
    <name type="scientific">Pseudalgibacter alginicilyticus</name>
    <dbReference type="NCBI Taxonomy" id="1736674"/>
    <lineage>
        <taxon>Bacteria</taxon>
        <taxon>Pseudomonadati</taxon>
        <taxon>Bacteroidota</taxon>
        <taxon>Flavobacteriia</taxon>
        <taxon>Flavobacteriales</taxon>
        <taxon>Flavobacteriaceae</taxon>
        <taxon>Pseudalgibacter</taxon>
    </lineage>
</organism>
<keyword evidence="1" id="KW-0456">Lyase</keyword>
<dbReference type="EMBL" id="CP012898">
    <property type="protein sequence ID" value="ALJ06867.1"/>
    <property type="molecule type" value="Genomic_DNA"/>
</dbReference>
<dbReference type="PATRIC" id="fig|1736674.3.peg.3142"/>
<evidence type="ECO:0000313" key="2">
    <source>
        <dbReference type="Proteomes" id="UP000057981"/>
    </source>
</evidence>
<dbReference type="Proteomes" id="UP000057981">
    <property type="component" value="Chromosome"/>
</dbReference>
<gene>
    <name evidence="1" type="ORF">APS56_15360</name>
</gene>
<name>A0A0P0D7F0_9FLAO</name>